<sequence>MSFRTIPIVKRTFAGLVFTFLIAVVPWDYVRNAEFADVENYVSRIDILKTHGLDYYDYNKSIVGLLTFEYAWVRLLTFLARNNLDPQQILGILSAISAFLTHRFLSRYLGGIAAILILANPITIDLLVSQVRSALAFSIVLTAVQMQEGSLRRLLPYILFAVAPFIHTGMILVIFVYFLSVWLSRRRSSTLLNSAFLTAGLGLLSGLVISTTVVDIAQAMGDRRNFSDTETKSLSYMFFWFLWAALLVIQASARSTRTWYYHFSLYICIAVWVMESSGIASFRFIALSIPIIALSSIHLHKRARIIAWVAMLFYNFLLYYYWTL</sequence>
<dbReference type="EMBL" id="PYGB01000023">
    <property type="protein sequence ID" value="PSK80417.1"/>
    <property type="molecule type" value="Genomic_DNA"/>
</dbReference>
<keyword evidence="1" id="KW-1133">Transmembrane helix</keyword>
<feature type="transmembrane region" description="Helical" evidence="1">
    <location>
        <begin position="108"/>
        <end position="128"/>
    </location>
</feature>
<name>A0A1X7A0Z5_9RHOB</name>
<protein>
    <submittedName>
        <fullName evidence="3">Uncharacterized protein</fullName>
    </submittedName>
</protein>
<evidence type="ECO:0000313" key="2">
    <source>
        <dbReference type="EMBL" id="PSK80417.1"/>
    </source>
</evidence>
<evidence type="ECO:0000313" key="5">
    <source>
        <dbReference type="Proteomes" id="UP000240624"/>
    </source>
</evidence>
<feature type="transmembrane region" description="Helical" evidence="1">
    <location>
        <begin position="234"/>
        <end position="253"/>
    </location>
</feature>
<keyword evidence="1" id="KW-0472">Membrane</keyword>
<organism evidence="3 4">
    <name type="scientific">Limimaricola soesokkakensis</name>
    <dbReference type="NCBI Taxonomy" id="1343159"/>
    <lineage>
        <taxon>Bacteria</taxon>
        <taxon>Pseudomonadati</taxon>
        <taxon>Pseudomonadota</taxon>
        <taxon>Alphaproteobacteria</taxon>
        <taxon>Rhodobacterales</taxon>
        <taxon>Paracoccaceae</taxon>
        <taxon>Limimaricola</taxon>
    </lineage>
</organism>
<gene>
    <name evidence="2" type="ORF">CLV79_12315</name>
    <name evidence="3" type="ORF">LOS8367_03319</name>
</gene>
<keyword evidence="1" id="KW-0812">Transmembrane</keyword>
<evidence type="ECO:0000313" key="3">
    <source>
        <dbReference type="EMBL" id="SLN66949.1"/>
    </source>
</evidence>
<evidence type="ECO:0000256" key="1">
    <source>
        <dbReference type="SAM" id="Phobius"/>
    </source>
</evidence>
<accession>A0A1X7A0Z5</accession>
<reference evidence="3 4" key="1">
    <citation type="submission" date="2017-03" db="EMBL/GenBank/DDBJ databases">
        <authorList>
            <person name="Afonso C.L."/>
            <person name="Miller P.J."/>
            <person name="Scott M.A."/>
            <person name="Spackman E."/>
            <person name="Goraichik I."/>
            <person name="Dimitrov K.M."/>
            <person name="Suarez D.L."/>
            <person name="Swayne D.E."/>
        </authorList>
    </citation>
    <scope>NUCLEOTIDE SEQUENCE [LARGE SCALE GENOMIC DNA]</scope>
    <source>
        <strain evidence="3 4">CECT 8367</strain>
    </source>
</reference>
<dbReference type="Proteomes" id="UP000193495">
    <property type="component" value="Unassembled WGS sequence"/>
</dbReference>
<evidence type="ECO:0000313" key="4">
    <source>
        <dbReference type="Proteomes" id="UP000193495"/>
    </source>
</evidence>
<dbReference type="EMBL" id="FWFY01000013">
    <property type="protein sequence ID" value="SLN66949.1"/>
    <property type="molecule type" value="Genomic_DNA"/>
</dbReference>
<dbReference type="AlphaFoldDB" id="A0A1X7A0Z5"/>
<keyword evidence="5" id="KW-1185">Reference proteome</keyword>
<feature type="transmembrane region" description="Helical" evidence="1">
    <location>
        <begin position="259"/>
        <end position="285"/>
    </location>
</feature>
<reference evidence="2 5" key="2">
    <citation type="submission" date="2018-03" db="EMBL/GenBank/DDBJ databases">
        <title>Genomic Encyclopedia of Archaeal and Bacterial Type Strains, Phase II (KMG-II): from individual species to whole genera.</title>
        <authorList>
            <person name="Goeker M."/>
        </authorList>
    </citation>
    <scope>NUCLEOTIDE SEQUENCE [LARGE SCALE GENOMIC DNA]</scope>
    <source>
        <strain evidence="2 5">DSM 29956</strain>
    </source>
</reference>
<feature type="transmembrane region" description="Helical" evidence="1">
    <location>
        <begin position="154"/>
        <end position="179"/>
    </location>
</feature>
<proteinExistence type="predicted"/>
<feature type="transmembrane region" description="Helical" evidence="1">
    <location>
        <begin position="305"/>
        <end position="322"/>
    </location>
</feature>
<feature type="transmembrane region" description="Helical" evidence="1">
    <location>
        <begin position="12"/>
        <end position="30"/>
    </location>
</feature>
<feature type="transmembrane region" description="Helical" evidence="1">
    <location>
        <begin position="191"/>
        <end position="214"/>
    </location>
</feature>
<dbReference type="Proteomes" id="UP000240624">
    <property type="component" value="Unassembled WGS sequence"/>
</dbReference>